<dbReference type="EMBL" id="MU167413">
    <property type="protein sequence ID" value="KAG0140897.1"/>
    <property type="molecule type" value="Genomic_DNA"/>
</dbReference>
<evidence type="ECO:0000313" key="3">
    <source>
        <dbReference type="EMBL" id="KAG0140897.1"/>
    </source>
</evidence>
<organism evidence="3 4">
    <name type="scientific">Cronartium quercuum f. sp. fusiforme G11</name>
    <dbReference type="NCBI Taxonomy" id="708437"/>
    <lineage>
        <taxon>Eukaryota</taxon>
        <taxon>Fungi</taxon>
        <taxon>Dikarya</taxon>
        <taxon>Basidiomycota</taxon>
        <taxon>Pucciniomycotina</taxon>
        <taxon>Pucciniomycetes</taxon>
        <taxon>Pucciniales</taxon>
        <taxon>Coleosporiaceae</taxon>
        <taxon>Cronartium</taxon>
    </lineage>
</organism>
<evidence type="ECO:0000256" key="1">
    <source>
        <dbReference type="SAM" id="Coils"/>
    </source>
</evidence>
<dbReference type="Proteomes" id="UP000886653">
    <property type="component" value="Unassembled WGS sequence"/>
</dbReference>
<accession>A0A9P6NAU0</accession>
<dbReference type="OrthoDB" id="2501673at2759"/>
<comment type="caution">
    <text evidence="3">The sequence shown here is derived from an EMBL/GenBank/DDBJ whole genome shotgun (WGS) entry which is preliminary data.</text>
</comment>
<sequence>MKSVLRNIKRRLSVEPKLSEIHTSGGHYHTLSYTETNSGLNAGNTQSIPDRPITSNNSLKDIQELNESLGLTHITSGGLTTSECVRKEDPEQSTTPKTKNTQTDLVGSEEAIQGKDRDPNLAMEKQHKPKKITDNINSDQITPLDYGIIGHSKIEGATQVEEDFTTLKPIVREKVYHHVIEEVQKVKVQERHVVHIRHHVQPILNPQGFRHESNVYRIGSLSADDPNQVVTLTQEEIDTLTQQHLSRYHDSAYAEHISPPSETVNVPEIEKNTTVVHNYNLIQPVIVQPDPNFRFSFGTQGKPLSEEIVIGSDAALKTEQSEVYKLTSKINKLKAQNDELKSLLNLANQRATLVHHGEFKDPVKVKTI</sequence>
<dbReference type="AlphaFoldDB" id="A0A9P6NAU0"/>
<keyword evidence="1" id="KW-0175">Coiled coil</keyword>
<name>A0A9P6NAU0_9BASI</name>
<feature type="region of interest" description="Disordered" evidence="2">
    <location>
        <begin position="81"/>
        <end position="106"/>
    </location>
</feature>
<proteinExistence type="predicted"/>
<evidence type="ECO:0000256" key="2">
    <source>
        <dbReference type="SAM" id="MobiDB-lite"/>
    </source>
</evidence>
<feature type="coiled-coil region" evidence="1">
    <location>
        <begin position="316"/>
        <end position="350"/>
    </location>
</feature>
<reference evidence="3" key="1">
    <citation type="submission" date="2013-11" db="EMBL/GenBank/DDBJ databases">
        <title>Genome sequence of the fusiform rust pathogen reveals effectors for host alternation and coevolution with pine.</title>
        <authorList>
            <consortium name="DOE Joint Genome Institute"/>
            <person name="Smith K."/>
            <person name="Pendleton A."/>
            <person name="Kubisiak T."/>
            <person name="Anderson C."/>
            <person name="Salamov A."/>
            <person name="Aerts A."/>
            <person name="Riley R."/>
            <person name="Clum A."/>
            <person name="Lindquist E."/>
            <person name="Ence D."/>
            <person name="Campbell M."/>
            <person name="Kronenberg Z."/>
            <person name="Feau N."/>
            <person name="Dhillon B."/>
            <person name="Hamelin R."/>
            <person name="Burleigh J."/>
            <person name="Smith J."/>
            <person name="Yandell M."/>
            <person name="Nelson C."/>
            <person name="Grigoriev I."/>
            <person name="Davis J."/>
        </authorList>
    </citation>
    <scope>NUCLEOTIDE SEQUENCE</scope>
    <source>
        <strain evidence="3">G11</strain>
    </source>
</reference>
<feature type="compositionally biased region" description="Polar residues" evidence="2">
    <location>
        <begin position="92"/>
        <end position="105"/>
    </location>
</feature>
<keyword evidence="4" id="KW-1185">Reference proteome</keyword>
<protein>
    <submittedName>
        <fullName evidence="3">Uncharacterized protein</fullName>
    </submittedName>
</protein>
<evidence type="ECO:0000313" key="4">
    <source>
        <dbReference type="Proteomes" id="UP000886653"/>
    </source>
</evidence>
<gene>
    <name evidence="3" type="ORF">CROQUDRAFT_664568</name>
</gene>